<dbReference type="PANTHER" id="PTHR22538">
    <property type="entry name" value="CILIA- AND FLAGELLA-ASSOCIATED PROTEIN 74"/>
    <property type="match status" value="1"/>
</dbReference>
<comment type="caution">
    <text evidence="1">The sequence shown here is derived from an EMBL/GenBank/DDBJ whole genome shotgun (WGS) entry which is preliminary data.</text>
</comment>
<evidence type="ECO:0000313" key="1">
    <source>
        <dbReference type="EMBL" id="KAG7399373.1"/>
    </source>
</evidence>
<accession>A0A8T1X5P1</accession>
<dbReference type="PANTHER" id="PTHR22538:SF1">
    <property type="entry name" value="VWFD DOMAIN-CONTAINING PROTEIN"/>
    <property type="match status" value="1"/>
</dbReference>
<reference evidence="1" key="1">
    <citation type="submission" date="2021-02" db="EMBL/GenBank/DDBJ databases">
        <authorList>
            <person name="Palmer J.M."/>
        </authorList>
    </citation>
    <scope>NUCLEOTIDE SEQUENCE</scope>
    <source>
        <strain evidence="1">SCRP23</strain>
    </source>
</reference>
<evidence type="ECO:0000313" key="2">
    <source>
        <dbReference type="Proteomes" id="UP000693981"/>
    </source>
</evidence>
<dbReference type="Proteomes" id="UP000693981">
    <property type="component" value="Unassembled WGS sequence"/>
</dbReference>
<protein>
    <submittedName>
        <fullName evidence="1">Uncharacterized protein</fullName>
    </submittedName>
</protein>
<name>A0A8T1X5P1_9STRA</name>
<dbReference type="OrthoDB" id="95392at2759"/>
<dbReference type="AlphaFoldDB" id="A0A8T1X5P1"/>
<keyword evidence="2" id="KW-1185">Reference proteome</keyword>
<organism evidence="1 2">
    <name type="scientific">Phytophthora boehmeriae</name>
    <dbReference type="NCBI Taxonomy" id="109152"/>
    <lineage>
        <taxon>Eukaryota</taxon>
        <taxon>Sar</taxon>
        <taxon>Stramenopiles</taxon>
        <taxon>Oomycota</taxon>
        <taxon>Peronosporomycetes</taxon>
        <taxon>Peronosporales</taxon>
        <taxon>Peronosporaceae</taxon>
        <taxon>Phytophthora</taxon>
    </lineage>
</organism>
<sequence length="604" mass="65825">MKYLRTVHYDLCMSIHPTQLMMARIKIDVQCPRPTGCRDSRRAHFCFLPTVRSSVPSDLQRLGGIEMSTTILQLTVALAALLVLFVQADGTQGQLVQMAKWPSLRLHFTLKRSSMQVHGQSKFSMIANPTVSSDSTSVLYDTLATFDEDATTYSYSLVNGLAYEARSSQDDSTATQSVSCLDSDSLPPVNSIVSALNDAVAISNVSTSTMQCSSGNLFKVSVDGFDFIVCYSGSLGFTMTGSDMDITVEYLIEPVEILMPKVIDDTAHECAPVASSSSISSVGKALLTGGPIPKETARKLKAAFEFSDLLPKDETSCSCKSTPRPCIFVHGLGVPTEEPDNIEDLSLFPRANYWGNLTDENMPCCTSKKYAVLNTVNNSWTDDEQQQKVCDRLMSVSANSQGQAIADTIVITHSMGGLLVAGALATGKCSFAETVTWVSLASPLKGSMGSDYFQKSCKNGTNVIVENLVTKSGYCPADEGIKSLAYEGESYSTVELNEAYRAAQKVYREKVYALLCSNSFSGLKSDRQLYYWAFGVTIPHKSLENDGMVEFVSCAGGFPASKFGDTYEDRFYVTELNHGDASFRNGDAILNKAKMPVKWFECLL</sequence>
<proteinExistence type="predicted"/>
<dbReference type="EMBL" id="JAGDFL010000055">
    <property type="protein sequence ID" value="KAG7399373.1"/>
    <property type="molecule type" value="Genomic_DNA"/>
</dbReference>
<gene>
    <name evidence="1" type="ORF">PHYBOEH_009038</name>
</gene>